<organism evidence="2 3">
    <name type="scientific">Cecembia lonarensis (strain CCUG 58316 / KCTC 22772 / LW9)</name>
    <dbReference type="NCBI Taxonomy" id="1225176"/>
    <lineage>
        <taxon>Bacteria</taxon>
        <taxon>Pseudomonadati</taxon>
        <taxon>Bacteroidota</taxon>
        <taxon>Cytophagia</taxon>
        <taxon>Cytophagales</taxon>
        <taxon>Cyclobacteriaceae</taxon>
        <taxon>Cecembia</taxon>
    </lineage>
</organism>
<dbReference type="Proteomes" id="UP000004478">
    <property type="component" value="Unassembled WGS sequence"/>
</dbReference>
<dbReference type="Pfam" id="PF00480">
    <property type="entry name" value="ROK"/>
    <property type="match status" value="1"/>
</dbReference>
<dbReference type="PANTHER" id="PTHR18964">
    <property type="entry name" value="ROK (REPRESSOR, ORF, KINASE) FAMILY"/>
    <property type="match status" value="1"/>
</dbReference>
<sequence length="294" mass="32356">MSQKKILAGDIGGSHFTLALFEEKGTELNLLQTERHVLDSKLPKEEILQQWVLSLKKYTKGNPGLCISLAMPAPFDYEKGVCWIKEQGKFNSLFGCDLKTEFSQGLGIPRSQIKFINDAEAFLFGEAHFGKGFGFTNLLGITLGSGLGSAIKQGDILFDADLWQSPLKGGIAEDYLGTGWFLKLVKNKFGLELKGVKDLLDHETLQPEIPVIFDIYAKNLSEFILSVYAKVPFEAVIIGGNISLSSALFVPKLLEHLRDATADIVIEISQLGELSTIYGATSLFFEARSERASN</sequence>
<dbReference type="InterPro" id="IPR000600">
    <property type="entry name" value="ROK"/>
</dbReference>
<dbReference type="Gene3D" id="3.30.420.40">
    <property type="match status" value="2"/>
</dbReference>
<evidence type="ECO:0000313" key="3">
    <source>
        <dbReference type="Proteomes" id="UP000004478"/>
    </source>
</evidence>
<accession>K1KUX1</accession>
<protein>
    <submittedName>
        <fullName evidence="2">ROK family protein</fullName>
    </submittedName>
</protein>
<dbReference type="SUPFAM" id="SSF53067">
    <property type="entry name" value="Actin-like ATPase domain"/>
    <property type="match status" value="1"/>
</dbReference>
<name>K1KUX1_CECL9</name>
<dbReference type="OrthoDB" id="49666at2"/>
<dbReference type="CDD" id="cd23763">
    <property type="entry name" value="ASKHA_ATPase_ROK"/>
    <property type="match status" value="1"/>
</dbReference>
<dbReference type="RefSeq" id="WP_009186430.1">
    <property type="nucleotide sequence ID" value="NZ_AMGM01000077.1"/>
</dbReference>
<comment type="caution">
    <text evidence="2">The sequence shown here is derived from an EMBL/GenBank/DDBJ whole genome shotgun (WGS) entry which is preliminary data.</text>
</comment>
<proteinExistence type="inferred from homology"/>
<gene>
    <name evidence="2" type="ORF">B879_03413</name>
</gene>
<dbReference type="EMBL" id="AMGM01000077">
    <property type="protein sequence ID" value="EKB47985.1"/>
    <property type="molecule type" value="Genomic_DNA"/>
</dbReference>
<dbReference type="PANTHER" id="PTHR18964:SF149">
    <property type="entry name" value="BIFUNCTIONAL UDP-N-ACETYLGLUCOSAMINE 2-EPIMERASE_N-ACETYLMANNOSAMINE KINASE"/>
    <property type="match status" value="1"/>
</dbReference>
<evidence type="ECO:0000256" key="1">
    <source>
        <dbReference type="ARBA" id="ARBA00006479"/>
    </source>
</evidence>
<dbReference type="InterPro" id="IPR043129">
    <property type="entry name" value="ATPase_NBD"/>
</dbReference>
<reference evidence="2 3" key="1">
    <citation type="journal article" date="2012" name="J. Bacteriol.">
        <title>Draft Genome Sequence of Cecembia lonarensis Strain LW9T, Isolated from Lonar Lake, a Haloalkaline Lake in India.</title>
        <authorList>
            <person name="Shivaji S."/>
            <person name="Ara S."/>
            <person name="Singh A."/>
            <person name="Pinnaka A.K."/>
        </authorList>
    </citation>
    <scope>NUCLEOTIDE SEQUENCE [LARGE SCALE GENOMIC DNA]</scope>
    <source>
        <strain evidence="2 3">LW9</strain>
    </source>
</reference>
<keyword evidence="3" id="KW-1185">Reference proteome</keyword>
<evidence type="ECO:0000313" key="2">
    <source>
        <dbReference type="EMBL" id="EKB47985.1"/>
    </source>
</evidence>
<comment type="similarity">
    <text evidence="1">Belongs to the ROK (NagC/XylR) family.</text>
</comment>
<dbReference type="AlphaFoldDB" id="K1KUX1"/>